<name>A0ACC1Z487_MELAZ</name>
<evidence type="ECO:0000313" key="2">
    <source>
        <dbReference type="Proteomes" id="UP001164539"/>
    </source>
</evidence>
<keyword evidence="2" id="KW-1185">Reference proteome</keyword>
<comment type="caution">
    <text evidence="1">The sequence shown here is derived from an EMBL/GenBank/DDBJ whole genome shotgun (WGS) entry which is preliminary data.</text>
</comment>
<accession>A0ACC1Z487</accession>
<organism evidence="1 2">
    <name type="scientific">Melia azedarach</name>
    <name type="common">Chinaberry tree</name>
    <dbReference type="NCBI Taxonomy" id="155640"/>
    <lineage>
        <taxon>Eukaryota</taxon>
        <taxon>Viridiplantae</taxon>
        <taxon>Streptophyta</taxon>
        <taxon>Embryophyta</taxon>
        <taxon>Tracheophyta</taxon>
        <taxon>Spermatophyta</taxon>
        <taxon>Magnoliopsida</taxon>
        <taxon>eudicotyledons</taxon>
        <taxon>Gunneridae</taxon>
        <taxon>Pentapetalae</taxon>
        <taxon>rosids</taxon>
        <taxon>malvids</taxon>
        <taxon>Sapindales</taxon>
        <taxon>Meliaceae</taxon>
        <taxon>Melia</taxon>
    </lineage>
</organism>
<sequence>MILKKLKKVLSLGDAFFCQRKKGFRKKRKCNVLEGKNEDFQSQEMSEGKCLSSFVAVRKEFCEDEGSGPFLWGNSMSGKICSRTCRSFNQQ</sequence>
<dbReference type="Proteomes" id="UP001164539">
    <property type="component" value="Chromosome 1"/>
</dbReference>
<protein>
    <submittedName>
        <fullName evidence="1">Uncharacterized protein</fullName>
    </submittedName>
</protein>
<reference evidence="1 2" key="1">
    <citation type="journal article" date="2023" name="Science">
        <title>Complex scaffold remodeling in plant triterpene biosynthesis.</title>
        <authorList>
            <person name="De La Pena R."/>
            <person name="Hodgson H."/>
            <person name="Liu J.C."/>
            <person name="Stephenson M.J."/>
            <person name="Martin A.C."/>
            <person name="Owen C."/>
            <person name="Harkess A."/>
            <person name="Leebens-Mack J."/>
            <person name="Jimenez L.E."/>
            <person name="Osbourn A."/>
            <person name="Sattely E.S."/>
        </authorList>
    </citation>
    <scope>NUCLEOTIDE SEQUENCE [LARGE SCALE GENOMIC DNA]</scope>
    <source>
        <strain evidence="2">cv. JPN11</strain>
        <tissue evidence="1">Leaf</tissue>
    </source>
</reference>
<evidence type="ECO:0000313" key="1">
    <source>
        <dbReference type="EMBL" id="KAJ4730367.1"/>
    </source>
</evidence>
<gene>
    <name evidence="1" type="ORF">OWV82_003009</name>
</gene>
<proteinExistence type="predicted"/>
<dbReference type="EMBL" id="CM051394">
    <property type="protein sequence ID" value="KAJ4730367.1"/>
    <property type="molecule type" value="Genomic_DNA"/>
</dbReference>